<comment type="function">
    <text evidence="7">H(+)-stimulated, divalent metal cation uptake system.</text>
</comment>
<dbReference type="PRINTS" id="PR00447">
    <property type="entry name" value="NATRESASSCMP"/>
</dbReference>
<keyword evidence="6 7" id="KW-0472">Membrane</keyword>
<evidence type="ECO:0000313" key="11">
    <source>
        <dbReference type="Proteomes" id="UP000439314"/>
    </source>
</evidence>
<feature type="transmembrane region" description="Helical" evidence="7">
    <location>
        <begin position="222"/>
        <end position="242"/>
    </location>
</feature>
<keyword evidence="2 7" id="KW-0813">Transport</keyword>
<keyword evidence="7" id="KW-0406">Ion transport</keyword>
<evidence type="ECO:0000256" key="3">
    <source>
        <dbReference type="ARBA" id="ARBA00022692"/>
    </source>
</evidence>
<evidence type="ECO:0000313" key="10">
    <source>
        <dbReference type="Proteomes" id="UP000437931"/>
    </source>
</evidence>
<proteinExistence type="inferred from homology"/>
<dbReference type="AlphaFoldDB" id="A0A6N7Q8W2"/>
<evidence type="ECO:0000313" key="9">
    <source>
        <dbReference type="EMBL" id="MRH73044.1"/>
    </source>
</evidence>
<dbReference type="NCBIfam" id="TIGR01197">
    <property type="entry name" value="nramp"/>
    <property type="match status" value="1"/>
</dbReference>
<keyword evidence="7" id="KW-1003">Cell membrane</keyword>
<feature type="transmembrane region" description="Helical" evidence="7">
    <location>
        <begin position="314"/>
        <end position="340"/>
    </location>
</feature>
<evidence type="ECO:0000256" key="5">
    <source>
        <dbReference type="ARBA" id="ARBA00022989"/>
    </source>
</evidence>
<dbReference type="HAMAP" id="MF_00221">
    <property type="entry name" value="NRAMP"/>
    <property type="match status" value="1"/>
</dbReference>
<dbReference type="GO" id="GO:0005384">
    <property type="term" value="F:manganese ion transmembrane transporter activity"/>
    <property type="evidence" value="ECO:0007669"/>
    <property type="project" value="TreeGrafter"/>
</dbReference>
<feature type="transmembrane region" description="Helical" evidence="7">
    <location>
        <begin position="151"/>
        <end position="171"/>
    </location>
</feature>
<feature type="transmembrane region" description="Helical" evidence="7">
    <location>
        <begin position="424"/>
        <end position="444"/>
    </location>
</feature>
<feature type="transmembrane region" description="Helical" evidence="7">
    <location>
        <begin position="178"/>
        <end position="202"/>
    </location>
</feature>
<gene>
    <name evidence="7 8" type="primary">mntH</name>
    <name evidence="8" type="ORF">GIY21_02530</name>
    <name evidence="9" type="ORF">GIY22_00240</name>
</gene>
<evidence type="ECO:0000256" key="7">
    <source>
        <dbReference type="HAMAP-Rule" id="MF_00221"/>
    </source>
</evidence>
<feature type="transmembrane region" description="Helical" evidence="7">
    <location>
        <begin position="384"/>
        <end position="403"/>
    </location>
</feature>
<organism evidence="8 11">
    <name type="scientific">Xanthomonas sontii</name>
    <dbReference type="NCBI Taxonomy" id="2650745"/>
    <lineage>
        <taxon>Bacteria</taxon>
        <taxon>Pseudomonadati</taxon>
        <taxon>Pseudomonadota</taxon>
        <taxon>Gammaproteobacteria</taxon>
        <taxon>Lysobacterales</taxon>
        <taxon>Lysobacteraceae</taxon>
        <taxon>Xanthomonas</taxon>
    </lineage>
</organism>
<protein>
    <recommendedName>
        <fullName evidence="7">Divalent metal cation transporter MntH</fullName>
    </recommendedName>
</protein>
<evidence type="ECO:0000256" key="2">
    <source>
        <dbReference type="ARBA" id="ARBA00022448"/>
    </source>
</evidence>
<dbReference type="PANTHER" id="PTHR11706">
    <property type="entry name" value="SOLUTE CARRIER PROTEIN FAMILY 11 MEMBER"/>
    <property type="match status" value="1"/>
</dbReference>
<dbReference type="GO" id="GO:0015086">
    <property type="term" value="F:cadmium ion transmembrane transporter activity"/>
    <property type="evidence" value="ECO:0007669"/>
    <property type="project" value="TreeGrafter"/>
</dbReference>
<feature type="transmembrane region" description="Helical" evidence="7">
    <location>
        <begin position="73"/>
        <end position="100"/>
    </location>
</feature>
<accession>A0A6N7Q8W2</accession>
<dbReference type="GO" id="GO:0015293">
    <property type="term" value="F:symporter activity"/>
    <property type="evidence" value="ECO:0007669"/>
    <property type="project" value="UniProtKB-UniRule"/>
</dbReference>
<feature type="transmembrane region" description="Helical" evidence="7">
    <location>
        <begin position="263"/>
        <end position="294"/>
    </location>
</feature>
<feature type="transmembrane region" description="Helical" evidence="7">
    <location>
        <begin position="120"/>
        <end position="145"/>
    </location>
</feature>
<dbReference type="InterPro" id="IPR001046">
    <property type="entry name" value="NRAMP_fam"/>
</dbReference>
<comment type="caution">
    <text evidence="8">The sequence shown here is derived from an EMBL/GenBank/DDBJ whole genome shotgun (WGS) entry which is preliminary data.</text>
</comment>
<evidence type="ECO:0000256" key="6">
    <source>
        <dbReference type="ARBA" id="ARBA00023136"/>
    </source>
</evidence>
<dbReference type="Pfam" id="PF01566">
    <property type="entry name" value="Nramp"/>
    <property type="match status" value="1"/>
</dbReference>
<dbReference type="GO" id="GO:0005886">
    <property type="term" value="C:plasma membrane"/>
    <property type="evidence" value="ECO:0007669"/>
    <property type="project" value="UniProtKB-SubCell"/>
</dbReference>
<dbReference type="NCBIfam" id="NF037982">
    <property type="entry name" value="Nramp_1"/>
    <property type="match status" value="1"/>
</dbReference>
<dbReference type="EMBL" id="WJPM01000001">
    <property type="protein sequence ID" value="MRH73044.1"/>
    <property type="molecule type" value="Genomic_DNA"/>
</dbReference>
<dbReference type="Proteomes" id="UP000437931">
    <property type="component" value="Unassembled WGS sequence"/>
</dbReference>
<dbReference type="PANTHER" id="PTHR11706:SF33">
    <property type="entry name" value="NATURAL RESISTANCE-ASSOCIATED MACROPHAGE PROTEIN 2"/>
    <property type="match status" value="1"/>
</dbReference>
<dbReference type="GO" id="GO:0034755">
    <property type="term" value="P:iron ion transmembrane transport"/>
    <property type="evidence" value="ECO:0007669"/>
    <property type="project" value="TreeGrafter"/>
</dbReference>
<dbReference type="Proteomes" id="UP000439314">
    <property type="component" value="Unassembled WGS sequence"/>
</dbReference>
<comment type="similarity">
    <text evidence="7">Belongs to the NRAMP family.</text>
</comment>
<evidence type="ECO:0000256" key="4">
    <source>
        <dbReference type="ARBA" id="ARBA00022847"/>
    </source>
</evidence>
<dbReference type="GO" id="GO:0046872">
    <property type="term" value="F:metal ion binding"/>
    <property type="evidence" value="ECO:0007669"/>
    <property type="project" value="UniProtKB-UniRule"/>
</dbReference>
<sequence length="449" mass="47599">MAAHLPLPSSAAAHASRGEARPSLGAMHASVAVPRSGLGWRRFLAFLGPGYMVSVGYMDPGNWATDIAGGSHFGYLLLSVILLSNLMAIVLQGLAARLGIATGLDLAQACRAHYSNPVNFLLWLACEAAIVACDLAEVIGTAIALKLLFGIPLTAGAIITSIDALLVLFLMRRGFRALEAFVIALLTVIFACFLVQIVLAAPPLREVLSGFIPRAQVVTDPAALYLAIGIIGATVMPHNLYLHSSIVQTRAYERTDQGRRSALRWALADSTIALSLALFVNAAILILAAAVFHAHGRTDVQEIEQAHELLAPMLGVGLASTLFAVALLASGINSTVTATLAGQIVMEGFLHLRLPPWARRLLTRGLAIVPVVAVTSLYGEQGTAKLLVLSQVVLSMQLPFAVIPLVRFVTDKQRMGPLVVRRGLAGLAWTIAALIVVLNLKLLADTLLH</sequence>
<reference evidence="9" key="2">
    <citation type="journal article" date="2020" name="Plant Dis.">
        <title>A Grain Rot of Rice in Iran Caused by a Xanthomonas Strain Closely Related to X. sacchari.</title>
        <authorList>
            <person name="Mirghasempour S.A."/>
            <person name="Huang S."/>
            <person name="Studholme D.J."/>
            <person name="Brady C.L."/>
        </authorList>
    </citation>
    <scope>NUCLEOTIDE SEQUENCE</scope>
    <source>
        <strain evidence="9">SAM114</strain>
    </source>
</reference>
<feature type="transmembrane region" description="Helical" evidence="7">
    <location>
        <begin position="361"/>
        <end position="378"/>
    </location>
</feature>
<dbReference type="EMBL" id="WJPN01000001">
    <property type="protein sequence ID" value="MRG99165.1"/>
    <property type="molecule type" value="Genomic_DNA"/>
</dbReference>
<evidence type="ECO:0000313" key="8">
    <source>
        <dbReference type="EMBL" id="MRG99165.1"/>
    </source>
</evidence>
<keyword evidence="5 7" id="KW-1133">Transmembrane helix</keyword>
<comment type="subcellular location">
    <subcellularLocation>
        <location evidence="7">Cell membrane</location>
        <topology evidence="7">Multi-pass membrane protein</topology>
    </subcellularLocation>
    <subcellularLocation>
        <location evidence="1">Membrane</location>
        <topology evidence="1">Multi-pass membrane protein</topology>
    </subcellularLocation>
</comment>
<dbReference type="RefSeq" id="WP_153750520.1">
    <property type="nucleotide sequence ID" value="NZ_WJPM01000001.1"/>
</dbReference>
<dbReference type="NCBIfam" id="NF001923">
    <property type="entry name" value="PRK00701.1"/>
    <property type="match status" value="1"/>
</dbReference>
<name>A0A6N7Q8W2_9XANT</name>
<keyword evidence="3 7" id="KW-0812">Transmembrane</keyword>
<keyword evidence="4 7" id="KW-0769">Symport</keyword>
<reference evidence="10 11" key="1">
    <citation type="submission" date="2019-11" db="EMBL/GenBank/DDBJ databases">
        <title>First report of rice panicle blight caused by Xanthomonas sp. in Iran.</title>
        <authorList>
            <person name="Mirghasempour S.A."/>
            <person name="Huang S."/>
            <person name="Brady C.L."/>
            <person name="Studholme D.J."/>
        </authorList>
    </citation>
    <scope>NUCLEOTIDE SEQUENCE [LARGE SCALE GENOMIC DNA]</scope>
    <source>
        <strain evidence="8 11">ASD011</strain>
        <strain evidence="10">SAM114</strain>
    </source>
</reference>
<keyword evidence="10" id="KW-1185">Reference proteome</keyword>
<evidence type="ECO:0000256" key="1">
    <source>
        <dbReference type="ARBA" id="ARBA00004141"/>
    </source>
</evidence>